<dbReference type="EC" id="2.4.1.-" evidence="11"/>
<comment type="function">
    <text evidence="11">Splits internally a 1,3-beta-glucan molecule and transfers the newly generated reducing end (the donor) to the non-reducing end of another 1,3-beta-glucan molecule (the acceptor) forming a 1,3-beta linkage, resulting in the elongation of 1,3-beta-glucan chains in the cell wall.</text>
</comment>
<dbReference type="SMART" id="SM00768">
    <property type="entry name" value="X8"/>
    <property type="match status" value="1"/>
</dbReference>
<sequence length="570" mass="60329">MFFNTKIAFGLASLFAGYVTAGNDLPSIEIEGNKFFYSNNGSQFYIKGVAYQANSANATAGETIVDPLADYDSCSRDIPYLEKLTTNVIRVYAVNTSLDHSKCMSALNDAGIYVIADLSDPTYAINRESPAWTVDLYDRYTSVIDEFANYTNVLGFFAGNEVTNNSTNTDASTFVKAAVRDSKAYIKKQGYRSIPVGYSSNDDADTRVAMADYFACGDDDDKADFYGINMYEWCGPSTYATSGYKDRTAEFANLSIPLFFSEYGCNSVQPRKFTEVQALYGSNMTSVWSGGIVYMYFQEENDYGLVSIVSSSVSTLSDFNYLSSELHSISPSSVNNASYTASSTSLSCPATGVYWEANTKLPPTPNSDLCSCMEASLSCVYVNDTSDDTGDAYDELFSYICAEIDCADIIANGTTGKYGSYSFCSPAEKLSYVMNVYYKKYGSSSDCDFSGSATLQSATTASTCSSMLKAVSLDSASGSASGSASASASASDSSSGSQSSSKASSKASSKSSAKSGSSDSSSSSGSSSSSTSTSKSKSAASASVKVNLFQVILSSIVTLAAVAGVGFVLA</sequence>
<keyword evidence="13" id="KW-0812">Transmembrane</keyword>
<dbReference type="PANTHER" id="PTHR31468">
    <property type="entry name" value="1,3-BETA-GLUCANOSYLTRANSFERASE GAS1"/>
    <property type="match status" value="1"/>
</dbReference>
<dbReference type="InterPro" id="IPR004886">
    <property type="entry name" value="Glucanosyltransferase"/>
</dbReference>
<feature type="transmembrane region" description="Helical" evidence="13">
    <location>
        <begin position="548"/>
        <end position="569"/>
    </location>
</feature>
<evidence type="ECO:0000256" key="11">
    <source>
        <dbReference type="RuleBase" id="RU361209"/>
    </source>
</evidence>
<feature type="domain" description="X8" evidence="14">
    <location>
        <begin position="377"/>
        <end position="466"/>
    </location>
</feature>
<evidence type="ECO:0000256" key="9">
    <source>
        <dbReference type="ARBA" id="ARBA00023288"/>
    </source>
</evidence>
<dbReference type="Gene3D" id="3.20.20.80">
    <property type="entry name" value="Glycosidases"/>
    <property type="match status" value="1"/>
</dbReference>
<evidence type="ECO:0000259" key="14">
    <source>
        <dbReference type="SMART" id="SM00768"/>
    </source>
</evidence>
<keyword evidence="4 11" id="KW-0336">GPI-anchor</keyword>
<organism evidence="15 16">
    <name type="scientific">Saccharomycodes ludwigii</name>
    <dbReference type="NCBI Taxonomy" id="36035"/>
    <lineage>
        <taxon>Eukaryota</taxon>
        <taxon>Fungi</taxon>
        <taxon>Dikarya</taxon>
        <taxon>Ascomycota</taxon>
        <taxon>Saccharomycotina</taxon>
        <taxon>Saccharomycetes</taxon>
        <taxon>Saccharomycodales</taxon>
        <taxon>Saccharomycodaceae</taxon>
        <taxon>Saccharomycodes</taxon>
    </lineage>
</organism>
<keyword evidence="13" id="KW-1133">Transmembrane helix</keyword>
<feature type="region of interest" description="Disordered" evidence="12">
    <location>
        <begin position="486"/>
        <end position="539"/>
    </location>
</feature>
<keyword evidence="10" id="KW-0961">Cell wall biogenesis/degradation</keyword>
<dbReference type="GO" id="GO:0042124">
    <property type="term" value="F:1,3-beta-glucanosyltransferase activity"/>
    <property type="evidence" value="ECO:0007669"/>
    <property type="project" value="TreeGrafter"/>
</dbReference>
<dbReference type="Pfam" id="PF03198">
    <property type="entry name" value="Glyco_hydro_72"/>
    <property type="match status" value="1"/>
</dbReference>
<evidence type="ECO:0000256" key="13">
    <source>
        <dbReference type="SAM" id="Phobius"/>
    </source>
</evidence>
<feature type="signal peptide" evidence="11">
    <location>
        <begin position="1"/>
        <end position="21"/>
    </location>
</feature>
<keyword evidence="5 11" id="KW-0732">Signal</keyword>
<dbReference type="Pfam" id="PF07983">
    <property type="entry name" value="X8"/>
    <property type="match status" value="1"/>
</dbReference>
<evidence type="ECO:0000256" key="10">
    <source>
        <dbReference type="ARBA" id="ARBA00023316"/>
    </source>
</evidence>
<evidence type="ECO:0000256" key="8">
    <source>
        <dbReference type="ARBA" id="ARBA00023180"/>
    </source>
</evidence>
<evidence type="ECO:0000256" key="5">
    <source>
        <dbReference type="ARBA" id="ARBA00022729"/>
    </source>
</evidence>
<dbReference type="VEuPathDB" id="FungiDB:SCODWIG_01481"/>
<comment type="subcellular location">
    <subcellularLocation>
        <location evidence="1">Cell envelope</location>
    </subcellularLocation>
    <subcellularLocation>
        <location evidence="11">Cell membrane</location>
        <topology evidence="11">Lipid-anchor</topology>
        <topology evidence="11">GPI-anchor</topology>
    </subcellularLocation>
    <subcellularLocation>
        <location evidence="2">Membrane</location>
        <topology evidence="2">Lipid-anchor</topology>
        <topology evidence="2">GPI-anchor</topology>
    </subcellularLocation>
</comment>
<dbReference type="FunFam" id="3.20.20.80:FF:000038">
    <property type="entry name" value="1,3-beta-glucanosyltransferase"/>
    <property type="match status" value="1"/>
</dbReference>
<dbReference type="GO" id="GO:0098552">
    <property type="term" value="C:side of membrane"/>
    <property type="evidence" value="ECO:0007669"/>
    <property type="project" value="UniProtKB-KW"/>
</dbReference>
<evidence type="ECO:0000256" key="6">
    <source>
        <dbReference type="ARBA" id="ARBA00023136"/>
    </source>
</evidence>
<feature type="chain" id="PRO_5016487206" description="1,3-beta-glucanosyltransferase" evidence="11">
    <location>
        <begin position="22"/>
        <end position="570"/>
    </location>
</feature>
<evidence type="ECO:0000256" key="2">
    <source>
        <dbReference type="ARBA" id="ARBA00004589"/>
    </source>
</evidence>
<keyword evidence="6 11" id="KW-0472">Membrane</keyword>
<keyword evidence="9 11" id="KW-0449">Lipoprotein</keyword>
<evidence type="ECO:0000256" key="7">
    <source>
        <dbReference type="ARBA" id="ARBA00023157"/>
    </source>
</evidence>
<gene>
    <name evidence="15" type="ORF">SCODWIG_01481</name>
</gene>
<evidence type="ECO:0000256" key="3">
    <source>
        <dbReference type="ARBA" id="ARBA00007528"/>
    </source>
</evidence>
<proteinExistence type="inferred from homology"/>
<evidence type="ECO:0000256" key="1">
    <source>
        <dbReference type="ARBA" id="ARBA00004196"/>
    </source>
</evidence>
<dbReference type="InterPro" id="IPR012946">
    <property type="entry name" value="X8"/>
</dbReference>
<dbReference type="GO" id="GO:0071970">
    <property type="term" value="P:fungal-type cell wall (1-&gt;3)-beta-D-glucan biosynthetic process"/>
    <property type="evidence" value="ECO:0007669"/>
    <property type="project" value="TreeGrafter"/>
</dbReference>
<name>A0A376B6J2_9ASCO</name>
<dbReference type="SUPFAM" id="SSF51445">
    <property type="entry name" value="(Trans)glycosidases"/>
    <property type="match status" value="1"/>
</dbReference>
<dbReference type="PANTHER" id="PTHR31468:SF2">
    <property type="entry name" value="1,3-BETA-GLUCANOSYLTRANSFERASE GAS1"/>
    <property type="match status" value="1"/>
</dbReference>
<dbReference type="InterPro" id="IPR017853">
    <property type="entry name" value="GH"/>
</dbReference>
<evidence type="ECO:0000313" key="16">
    <source>
        <dbReference type="Proteomes" id="UP000262825"/>
    </source>
</evidence>
<comment type="similarity">
    <text evidence="3 11">Belongs to the glycosyl hydrolase 72 family.</text>
</comment>
<protein>
    <recommendedName>
        <fullName evidence="11">1,3-beta-glucanosyltransferase</fullName>
        <ecNumber evidence="11">2.4.1.-</ecNumber>
    </recommendedName>
</protein>
<keyword evidence="16" id="KW-1185">Reference proteome</keyword>
<keyword evidence="8" id="KW-0325">Glycoprotein</keyword>
<dbReference type="EMBL" id="UFAJ01000192">
    <property type="protein sequence ID" value="SSD59720.1"/>
    <property type="molecule type" value="Genomic_DNA"/>
</dbReference>
<keyword evidence="7" id="KW-1015">Disulfide bond</keyword>
<dbReference type="Gene3D" id="1.20.58.1040">
    <property type="match status" value="1"/>
</dbReference>
<dbReference type="GO" id="GO:0031505">
    <property type="term" value="P:fungal-type cell wall organization"/>
    <property type="evidence" value="ECO:0007669"/>
    <property type="project" value="UniProtKB-ARBA"/>
</dbReference>
<dbReference type="Proteomes" id="UP000262825">
    <property type="component" value="Unassembled WGS sequence"/>
</dbReference>
<evidence type="ECO:0000256" key="12">
    <source>
        <dbReference type="SAM" id="MobiDB-lite"/>
    </source>
</evidence>
<reference evidence="16" key="1">
    <citation type="submission" date="2018-06" db="EMBL/GenBank/DDBJ databases">
        <authorList>
            <person name="Guldener U."/>
        </authorList>
    </citation>
    <scope>NUCLEOTIDE SEQUENCE [LARGE SCALE GENOMIC DNA]</scope>
    <source>
        <strain evidence="16">UTAD17</strain>
    </source>
</reference>
<accession>A0A376B6J2</accession>
<evidence type="ECO:0000313" key="15">
    <source>
        <dbReference type="EMBL" id="SSD59720.1"/>
    </source>
</evidence>
<evidence type="ECO:0000256" key="4">
    <source>
        <dbReference type="ARBA" id="ARBA00022622"/>
    </source>
</evidence>
<dbReference type="GO" id="GO:0005886">
    <property type="term" value="C:plasma membrane"/>
    <property type="evidence" value="ECO:0007669"/>
    <property type="project" value="UniProtKB-SubCell"/>
</dbReference>
<keyword evidence="11 15" id="KW-0808">Transferase</keyword>
<dbReference type="AlphaFoldDB" id="A0A376B6J2"/>